<gene>
    <name evidence="3" type="ORF">BD311DRAFT_734739</name>
</gene>
<dbReference type="InterPro" id="IPR029063">
    <property type="entry name" value="SAM-dependent_MTases_sf"/>
</dbReference>
<dbReference type="AlphaFoldDB" id="A0A4Q9N4F6"/>
<protein>
    <recommendedName>
        <fullName evidence="2">Methyltransferase domain-containing protein</fullName>
    </recommendedName>
</protein>
<feature type="domain" description="Methyltransferase" evidence="2">
    <location>
        <begin position="154"/>
        <end position="243"/>
    </location>
</feature>
<name>A0A4Q9N4F6_9APHY</name>
<dbReference type="Proteomes" id="UP000292957">
    <property type="component" value="Unassembled WGS sequence"/>
</dbReference>
<reference evidence="3" key="1">
    <citation type="submission" date="2019-01" db="EMBL/GenBank/DDBJ databases">
        <title>Draft genome sequences of three monokaryotic isolates of the white-rot basidiomycete fungus Dichomitus squalens.</title>
        <authorList>
            <consortium name="DOE Joint Genome Institute"/>
            <person name="Lopez S.C."/>
            <person name="Andreopoulos B."/>
            <person name="Pangilinan J."/>
            <person name="Lipzen A."/>
            <person name="Riley R."/>
            <person name="Ahrendt S."/>
            <person name="Ng V."/>
            <person name="Barry K."/>
            <person name="Daum C."/>
            <person name="Grigoriev I.V."/>
            <person name="Hilden K.S."/>
            <person name="Makela M.R."/>
            <person name="de Vries R.P."/>
        </authorList>
    </citation>
    <scope>NUCLEOTIDE SEQUENCE [LARGE SCALE GENOMIC DNA]</scope>
    <source>
        <strain evidence="3">OM18370.1</strain>
    </source>
</reference>
<dbReference type="EMBL" id="ML143386">
    <property type="protein sequence ID" value="TBU35514.1"/>
    <property type="molecule type" value="Genomic_DNA"/>
</dbReference>
<dbReference type="Gene3D" id="3.40.50.150">
    <property type="entry name" value="Vaccinia Virus protein VP39"/>
    <property type="match status" value="1"/>
</dbReference>
<feature type="region of interest" description="Disordered" evidence="1">
    <location>
        <begin position="345"/>
        <end position="371"/>
    </location>
</feature>
<dbReference type="InterPro" id="IPR041698">
    <property type="entry name" value="Methyltransf_25"/>
</dbReference>
<feature type="region of interest" description="Disordered" evidence="1">
    <location>
        <begin position="385"/>
        <end position="482"/>
    </location>
</feature>
<sequence>MISTDHPRRSISDLADADSVAPSSSQSLSSSSRKSQFSRDRFFRNKHGSKVHAYDPNQAPWPLSYDKSTLELEMMDTALTSAFKGVVSLVDHKGKEPARCLDIGTGVCRAAFVAYNNEVGVEKLLLLPNPLDDQYGLPREYEGLDARLMFLQLGLWIVNSAKYWKNSTFVGFDLVDVQIPVTVLPVDEAARIEWVHGNVLTDPLPFGNGEFDHVRLTEVALGIPENKWPDIFEEVRRVMKPGGTIEIIEEDAIFPVLPRWFTEPLHARTRWPSISMQDGSKTFSNPQVSAHSEVAHEYELLEILFEKVFQRRFINMKPSSSLPAFFSVYFGHVLSPPVLTVPMPPLPPVHPRPPPRSSTSSQSDSYYGDPDLLYDAEAQGEMSLATLHGPARKKKGKGSVKRTSSSISPSSTSVSSGGASPLARSYSEQQSRKSLNGSTGSLHGHGNGNNTTLPPPLPPIHTTVTASGVPISSGPKIAGRSRSYSGASMMSMASKRKAAIQDLAAASTVIGGRSQIELFPLDGLLMFDVHSLCLHLRRALGFVLAIREAMWEELASLVTSPARDVDLTKYGFFPHEDTLENIRSKYVQLLDQYKSDMHVRMSLWHSLVHFGWDYPQRDPMSKAEEMEEVRLREDILMARREAGAENEREPPCRAVRMLVGAKV</sequence>
<proteinExistence type="predicted"/>
<evidence type="ECO:0000256" key="1">
    <source>
        <dbReference type="SAM" id="MobiDB-lite"/>
    </source>
</evidence>
<feature type="region of interest" description="Disordered" evidence="1">
    <location>
        <begin position="1"/>
        <end position="38"/>
    </location>
</feature>
<organism evidence="3">
    <name type="scientific">Dichomitus squalens</name>
    <dbReference type="NCBI Taxonomy" id="114155"/>
    <lineage>
        <taxon>Eukaryota</taxon>
        <taxon>Fungi</taxon>
        <taxon>Dikarya</taxon>
        <taxon>Basidiomycota</taxon>
        <taxon>Agaricomycotina</taxon>
        <taxon>Agaricomycetes</taxon>
        <taxon>Polyporales</taxon>
        <taxon>Polyporaceae</taxon>
        <taxon>Dichomitus</taxon>
    </lineage>
</organism>
<feature type="compositionally biased region" description="Low complexity" evidence="1">
    <location>
        <begin position="12"/>
        <end position="35"/>
    </location>
</feature>
<feature type="compositionally biased region" description="Low complexity" evidence="1">
    <location>
        <begin position="434"/>
        <end position="452"/>
    </location>
</feature>
<feature type="compositionally biased region" description="Low complexity" evidence="1">
    <location>
        <begin position="401"/>
        <end position="421"/>
    </location>
</feature>
<dbReference type="SUPFAM" id="SSF53335">
    <property type="entry name" value="S-adenosyl-L-methionine-dependent methyltransferases"/>
    <property type="match status" value="1"/>
</dbReference>
<dbReference type="CDD" id="cd02440">
    <property type="entry name" value="AdoMet_MTases"/>
    <property type="match status" value="1"/>
</dbReference>
<evidence type="ECO:0000313" key="3">
    <source>
        <dbReference type="EMBL" id="TBU35514.1"/>
    </source>
</evidence>
<dbReference type="OrthoDB" id="2013972at2759"/>
<feature type="compositionally biased region" description="Pro residues" evidence="1">
    <location>
        <begin position="345"/>
        <end position="356"/>
    </location>
</feature>
<dbReference type="Pfam" id="PF13649">
    <property type="entry name" value="Methyltransf_25"/>
    <property type="match status" value="1"/>
</dbReference>
<feature type="compositionally biased region" description="Basic residues" evidence="1">
    <location>
        <begin position="390"/>
        <end position="400"/>
    </location>
</feature>
<evidence type="ECO:0000259" key="2">
    <source>
        <dbReference type="Pfam" id="PF13649"/>
    </source>
</evidence>
<accession>A0A4Q9N4F6</accession>
<feature type="compositionally biased region" description="Basic and acidic residues" evidence="1">
    <location>
        <begin position="1"/>
        <end position="11"/>
    </location>
</feature>